<dbReference type="Pfam" id="PF00085">
    <property type="entry name" value="Thioredoxin"/>
    <property type="match status" value="1"/>
</dbReference>
<proteinExistence type="predicted"/>
<keyword evidence="5" id="KW-1185">Reference proteome</keyword>
<dbReference type="Proteomes" id="UP000075881">
    <property type="component" value="Unassembled WGS sequence"/>
</dbReference>
<evidence type="ECO:0000259" key="3">
    <source>
        <dbReference type="Pfam" id="PF00085"/>
    </source>
</evidence>
<dbReference type="EnsemblMetazoa" id="ACHR004129-RA">
    <property type="protein sequence ID" value="ACHR004129-PA"/>
    <property type="gene ID" value="ACHR004129"/>
</dbReference>
<feature type="transmembrane region" description="Helical" evidence="1">
    <location>
        <begin position="274"/>
        <end position="291"/>
    </location>
</feature>
<protein>
    <recommendedName>
        <fullName evidence="3">Thioredoxin domain-containing protein</fullName>
    </recommendedName>
</protein>
<feature type="signal peptide" evidence="2">
    <location>
        <begin position="1"/>
        <end position="19"/>
    </location>
</feature>
<name>A0A182K047_9DIPT</name>
<evidence type="ECO:0000313" key="4">
    <source>
        <dbReference type="EnsemblMetazoa" id="ACHR004129-PA"/>
    </source>
</evidence>
<evidence type="ECO:0000256" key="2">
    <source>
        <dbReference type="SAM" id="SignalP"/>
    </source>
</evidence>
<organism evidence="4 5">
    <name type="scientific">Anopheles christyi</name>
    <dbReference type="NCBI Taxonomy" id="43041"/>
    <lineage>
        <taxon>Eukaryota</taxon>
        <taxon>Metazoa</taxon>
        <taxon>Ecdysozoa</taxon>
        <taxon>Arthropoda</taxon>
        <taxon>Hexapoda</taxon>
        <taxon>Insecta</taxon>
        <taxon>Pterygota</taxon>
        <taxon>Neoptera</taxon>
        <taxon>Endopterygota</taxon>
        <taxon>Diptera</taxon>
        <taxon>Nematocera</taxon>
        <taxon>Culicoidea</taxon>
        <taxon>Culicidae</taxon>
        <taxon>Anophelinae</taxon>
        <taxon>Anopheles</taxon>
    </lineage>
</organism>
<dbReference type="GO" id="GO:0060271">
    <property type="term" value="P:cilium assembly"/>
    <property type="evidence" value="ECO:0007669"/>
    <property type="project" value="TreeGrafter"/>
</dbReference>
<feature type="domain" description="Thioredoxin" evidence="3">
    <location>
        <begin position="151"/>
        <end position="231"/>
    </location>
</feature>
<dbReference type="GO" id="GO:0005929">
    <property type="term" value="C:cilium"/>
    <property type="evidence" value="ECO:0007669"/>
    <property type="project" value="TreeGrafter"/>
</dbReference>
<dbReference type="VEuPathDB" id="VectorBase:ACHR004129"/>
<evidence type="ECO:0000256" key="1">
    <source>
        <dbReference type="SAM" id="Phobius"/>
    </source>
</evidence>
<evidence type="ECO:0000313" key="5">
    <source>
        <dbReference type="Proteomes" id="UP000075881"/>
    </source>
</evidence>
<reference evidence="4" key="2">
    <citation type="submission" date="2020-05" db="UniProtKB">
        <authorList>
            <consortium name="EnsemblMetazoa"/>
        </authorList>
    </citation>
    <scope>IDENTIFICATION</scope>
    <source>
        <strain evidence="4">ACHKN1017</strain>
    </source>
</reference>
<feature type="chain" id="PRO_5008124865" description="Thioredoxin domain-containing protein" evidence="2">
    <location>
        <begin position="20"/>
        <end position="316"/>
    </location>
</feature>
<sequence>MKPVLLSLAFLLFANSAVAFRFKGLEFYMQLWNGYFTESSPFGGDNVAKANEKAEELAEPTQATVQGQTQQSTLFDYLTYRDKVACSLDQANDQDDELNSEGSRKSPLRVNCTPLEGNGTLYIITSLQDMVKGLAPYGVSNTTKRSEVTSCFLMLFYTKTCIHSAMVAPHFNALARHFPDLMVTAIDAHNFHFLNAEFGIVGLPTIMLFHQGRPLVKYNGTEITLFSLAKFVTRHTGIEPRLVNQKSGTATVLHYISDDFKGPLSNKVEYRTDYWLYVAWTFILVCMSYYFSKSTLYAQIVEMIKRNWRESAAQHG</sequence>
<keyword evidence="1" id="KW-0472">Membrane</keyword>
<dbReference type="Gene3D" id="3.40.30.10">
    <property type="entry name" value="Glutaredoxin"/>
    <property type="match status" value="1"/>
</dbReference>
<dbReference type="AlphaFoldDB" id="A0A182K047"/>
<accession>A0A182K047</accession>
<dbReference type="InterPro" id="IPR013766">
    <property type="entry name" value="Thioredoxin_domain"/>
</dbReference>
<reference evidence="5" key="1">
    <citation type="submission" date="2013-03" db="EMBL/GenBank/DDBJ databases">
        <title>The Genome Sequence of Anopheles christyi ACHKN1017.</title>
        <authorList>
            <consortium name="The Broad Institute Genomics Platform"/>
            <person name="Neafsey D.E."/>
            <person name="Besansky N."/>
            <person name="Walker B."/>
            <person name="Young S.K."/>
            <person name="Zeng Q."/>
            <person name="Gargeya S."/>
            <person name="Fitzgerald M."/>
            <person name="Haas B."/>
            <person name="Abouelleil A."/>
            <person name="Allen A.W."/>
            <person name="Alvarado L."/>
            <person name="Arachchi H.M."/>
            <person name="Berlin A.M."/>
            <person name="Chapman S.B."/>
            <person name="Gainer-Dewar J."/>
            <person name="Goldberg J."/>
            <person name="Griggs A."/>
            <person name="Gujja S."/>
            <person name="Hansen M."/>
            <person name="Howarth C."/>
            <person name="Imamovic A."/>
            <person name="Ireland A."/>
            <person name="Larimer J."/>
            <person name="McCowan C."/>
            <person name="Murphy C."/>
            <person name="Pearson M."/>
            <person name="Poon T.W."/>
            <person name="Priest M."/>
            <person name="Roberts A."/>
            <person name="Saif S."/>
            <person name="Shea T."/>
            <person name="Sisk P."/>
            <person name="Sykes S."/>
            <person name="Wortman J."/>
            <person name="Nusbaum C."/>
            <person name="Birren B."/>
        </authorList>
    </citation>
    <scope>NUCLEOTIDE SEQUENCE [LARGE SCALE GENOMIC DNA]</scope>
    <source>
        <strain evidence="5">ACHKN1017</strain>
    </source>
</reference>
<keyword evidence="1" id="KW-0812">Transmembrane</keyword>
<dbReference type="InterPro" id="IPR036249">
    <property type="entry name" value="Thioredoxin-like_sf"/>
</dbReference>
<dbReference type="PANTHER" id="PTHR14684:SF2">
    <property type="entry name" value="THIOREDOXIN DOMAIN-CONTAINING PROTEIN 15"/>
    <property type="match status" value="1"/>
</dbReference>
<keyword evidence="1" id="KW-1133">Transmembrane helix</keyword>
<keyword evidence="2" id="KW-0732">Signal</keyword>
<dbReference type="InterPro" id="IPR042418">
    <property type="entry name" value="TXNDC15"/>
</dbReference>
<dbReference type="PANTHER" id="PTHR14684">
    <property type="entry name" value="THIOREDOXIN DOMAIN-CONTAINING PROTEIN 15"/>
    <property type="match status" value="1"/>
</dbReference>
<dbReference type="SUPFAM" id="SSF52833">
    <property type="entry name" value="Thioredoxin-like"/>
    <property type="match status" value="1"/>
</dbReference>